<dbReference type="AlphaFoldDB" id="C6HTB8"/>
<accession>C6HTB8</accession>
<proteinExistence type="predicted"/>
<protein>
    <submittedName>
        <fullName evidence="2">Uncharacterized protein</fullName>
    </submittedName>
</protein>
<evidence type="ECO:0000313" key="3">
    <source>
        <dbReference type="Proteomes" id="UP000002624"/>
    </source>
</evidence>
<evidence type="ECO:0000313" key="2">
    <source>
        <dbReference type="EMBL" id="EER36396.1"/>
    </source>
</evidence>
<feature type="region of interest" description="Disordered" evidence="1">
    <location>
        <begin position="1"/>
        <end position="22"/>
    </location>
</feature>
<dbReference type="Proteomes" id="UP000002624">
    <property type="component" value="Unassembled WGS sequence"/>
</dbReference>
<evidence type="ECO:0000256" key="1">
    <source>
        <dbReference type="SAM" id="MobiDB-lite"/>
    </source>
</evidence>
<dbReference type="EMBL" id="GG692441">
    <property type="protein sequence ID" value="EER36396.1"/>
    <property type="molecule type" value="Genomic_DNA"/>
</dbReference>
<dbReference type="HOGENOM" id="CLU_1786329_0_0_1"/>
<sequence length="145" mass="15672">MSFSPTTQNVAPVGSSNSASKGTTIVEINSSKRKVEETPSLSFPSPPPQFLQQISFLSCGSRSGWFAGVGKGLDTGMQRNSLVWLELTKLESWQHPRLSILGCSVSASSEKIGLGFKLNAQNVYIGQFADMATSSCRSHKSERQK</sequence>
<gene>
    <name evidence="2" type="ORF">HCDG_09449</name>
</gene>
<name>C6HTB8_AJECH</name>
<reference evidence="3" key="1">
    <citation type="submission" date="2009-05" db="EMBL/GenBank/DDBJ databases">
        <title>The genome sequence of Ajellomyces capsulatus strain H143.</title>
        <authorList>
            <person name="Champion M."/>
            <person name="Cuomo C.A."/>
            <person name="Ma L.-J."/>
            <person name="Henn M.R."/>
            <person name="Sil A."/>
            <person name="Goldman B."/>
            <person name="Young S.K."/>
            <person name="Kodira C.D."/>
            <person name="Zeng Q."/>
            <person name="Koehrsen M."/>
            <person name="Alvarado L."/>
            <person name="Berlin A.M."/>
            <person name="Borenstein D."/>
            <person name="Chen Z."/>
            <person name="Engels R."/>
            <person name="Freedman E."/>
            <person name="Gellesch M."/>
            <person name="Goldberg J."/>
            <person name="Griggs A."/>
            <person name="Gujja S."/>
            <person name="Heiman D.I."/>
            <person name="Hepburn T.A."/>
            <person name="Howarth C."/>
            <person name="Jen D."/>
            <person name="Larson L."/>
            <person name="Lewis B."/>
            <person name="Mehta T."/>
            <person name="Park D."/>
            <person name="Pearson M."/>
            <person name="Roberts A."/>
            <person name="Saif S."/>
            <person name="Shea T.D."/>
            <person name="Shenoy N."/>
            <person name="Sisk P."/>
            <person name="Stolte C."/>
            <person name="Sykes S."/>
            <person name="Walk T."/>
            <person name="White J."/>
            <person name="Yandava C."/>
            <person name="Klein B."/>
            <person name="McEwen J.G."/>
            <person name="Puccia R."/>
            <person name="Goldman G.H."/>
            <person name="Felipe M.S."/>
            <person name="Nino-Vega G."/>
            <person name="San-Blas G."/>
            <person name="Taylor J.W."/>
            <person name="Mendoza L."/>
            <person name="Galagan J.E."/>
            <person name="Nusbaum C."/>
            <person name="Birren B.W."/>
        </authorList>
    </citation>
    <scope>NUCLEOTIDE SEQUENCE [LARGE SCALE GENOMIC DNA]</scope>
    <source>
        <strain evidence="3">H143</strain>
    </source>
</reference>
<organism evidence="2 3">
    <name type="scientific">Ajellomyces capsulatus (strain H143)</name>
    <name type="common">Darling's disease fungus</name>
    <name type="synonym">Histoplasma capsulatum</name>
    <dbReference type="NCBI Taxonomy" id="544712"/>
    <lineage>
        <taxon>Eukaryota</taxon>
        <taxon>Fungi</taxon>
        <taxon>Dikarya</taxon>
        <taxon>Ascomycota</taxon>
        <taxon>Pezizomycotina</taxon>
        <taxon>Eurotiomycetes</taxon>
        <taxon>Eurotiomycetidae</taxon>
        <taxon>Onygenales</taxon>
        <taxon>Ajellomycetaceae</taxon>
        <taxon>Histoplasma</taxon>
    </lineage>
</organism>
<dbReference type="VEuPathDB" id="FungiDB:HCDG_09449"/>